<feature type="domain" description="Xrn1 helical" evidence="6">
    <location>
        <begin position="258"/>
        <end position="348"/>
    </location>
</feature>
<evidence type="ECO:0000256" key="2">
    <source>
        <dbReference type="ARBA" id="ARBA00022801"/>
    </source>
</evidence>
<dbReference type="InterPro" id="IPR004859">
    <property type="entry name" value="Xrn1_N"/>
</dbReference>
<sequence>MGVPRLFPWLISTFPRAVKHFHNDKFKTNVDYSYLDASGLLHTAAQIVYNYGTHKRFLDKYKNLSLEDKQRKVFSLFFENICQITDIAIPQKVLYIAIDGPAPLAKQAQQRQRRFVAAKIRSEEEKETNSSKFDSNQLTPGTLFMHNLTKYINYAIRKEINSNVKWQNINVYFSPPTVPGEGEHKIMNFIRELSASEKTNASHCLFGPDGDLIMLTLATHIPKMFLLREDQNNPEFLFFLDMGLVRTKLGYTQSKTRNFDDITNDFIIEGFFVGNDFLPKIQMFHLLEEGLEFMLNTYAKTSKCGQCNFLTVNNKFNLSGFKIFIAQLSKYEINHLIKQVTTRNRYKQPLAKCFRNNTLLKHITVIDKKHHLDFDGYRRDYYLKSGISNEADITKMCYNYLKSFVWVFEYYVHGLPSWRWAYEWHYAPLMCDFNNYVQSIDVFNINFALQSASRPFEQLLSVLPPSSANLLPGPYRKLMLSPDSSLVGYYPNEFHIDYEGKLQEYQGVVILPFVDYNNIHREYKTVKLEKYVRNTVGKPAVFTYDKKYCATFTSEMGNIKNLHVRKMIIDNSK</sequence>
<keyword evidence="3 7" id="KW-0269">Exonuclease</keyword>
<proteinExistence type="inferred from homology"/>
<dbReference type="PANTHER" id="PTHR12341">
    <property type="entry name" value="5'-&gt;3' EXORIBONUCLEASE"/>
    <property type="match status" value="1"/>
</dbReference>
<accession>A0A481YTY0</accession>
<reference evidence="7" key="1">
    <citation type="journal article" date="2019" name="MBio">
        <title>Virus Genomes from Deep Sea Sediments Expand the Ocean Megavirome and Support Independent Origins of Viral Gigantism.</title>
        <authorList>
            <person name="Backstrom D."/>
            <person name="Yutin N."/>
            <person name="Jorgensen S.L."/>
            <person name="Dharamshi J."/>
            <person name="Homa F."/>
            <person name="Zaremba-Niedwiedzka K."/>
            <person name="Spang A."/>
            <person name="Wolf Y.I."/>
            <person name="Koonin E.V."/>
            <person name="Ettema T.J."/>
        </authorList>
    </citation>
    <scope>NUCLEOTIDE SEQUENCE</scope>
</reference>
<evidence type="ECO:0000256" key="3">
    <source>
        <dbReference type="ARBA" id="ARBA00022839"/>
    </source>
</evidence>
<evidence type="ECO:0000256" key="4">
    <source>
        <dbReference type="ARBA" id="ARBA00038299"/>
    </source>
</evidence>
<protein>
    <submittedName>
        <fullName evidence="7">XRN 5'-3' exonuclease</fullName>
    </submittedName>
</protein>
<comment type="similarity">
    <text evidence="4">Belongs to the 5'-3' exonuclease family.</text>
</comment>
<dbReference type="EMBL" id="MK500334">
    <property type="protein sequence ID" value="QBK86612.1"/>
    <property type="molecule type" value="Genomic_DNA"/>
</dbReference>
<evidence type="ECO:0000259" key="5">
    <source>
        <dbReference type="Pfam" id="PF03159"/>
    </source>
</evidence>
<dbReference type="GO" id="GO:0000956">
    <property type="term" value="P:nuclear-transcribed mRNA catabolic process"/>
    <property type="evidence" value="ECO:0007669"/>
    <property type="project" value="TreeGrafter"/>
</dbReference>
<evidence type="ECO:0000259" key="6">
    <source>
        <dbReference type="Pfam" id="PF17846"/>
    </source>
</evidence>
<dbReference type="Pfam" id="PF03159">
    <property type="entry name" value="XRN_N"/>
    <property type="match status" value="1"/>
</dbReference>
<dbReference type="CDD" id="cd18673">
    <property type="entry name" value="PIN_XRN1-2-like"/>
    <property type="match status" value="1"/>
</dbReference>
<feature type="domain" description="Xrn1 N-terminal" evidence="5">
    <location>
        <begin position="1"/>
        <end position="230"/>
    </location>
</feature>
<feature type="domain" description="Xrn1 helical" evidence="6">
    <location>
        <begin position="371"/>
        <end position="550"/>
    </location>
</feature>
<dbReference type="GO" id="GO:0003723">
    <property type="term" value="F:RNA binding"/>
    <property type="evidence" value="ECO:0007669"/>
    <property type="project" value="TreeGrafter"/>
</dbReference>
<dbReference type="InterPro" id="IPR027073">
    <property type="entry name" value="5_3_exoribonuclease"/>
</dbReference>
<name>A0A481YTY0_9VIRU</name>
<dbReference type="GO" id="GO:0004534">
    <property type="term" value="F:5'-3' RNA exonuclease activity"/>
    <property type="evidence" value="ECO:0007669"/>
    <property type="project" value="TreeGrafter"/>
</dbReference>
<keyword evidence="1" id="KW-0540">Nuclease</keyword>
<dbReference type="InterPro" id="IPR041412">
    <property type="entry name" value="Xrn1_helical"/>
</dbReference>
<dbReference type="Gene3D" id="3.40.50.12390">
    <property type="match status" value="1"/>
</dbReference>
<gene>
    <name evidence="7" type="ORF">LCMAC102_04080</name>
</gene>
<keyword evidence="2" id="KW-0378">Hydrolase</keyword>
<dbReference type="Pfam" id="PF17846">
    <property type="entry name" value="XRN_M"/>
    <property type="match status" value="2"/>
</dbReference>
<dbReference type="Gene3D" id="1.25.40.1050">
    <property type="match status" value="1"/>
</dbReference>
<organism evidence="7">
    <name type="scientific">Marseillevirus LCMAC102</name>
    <dbReference type="NCBI Taxonomy" id="2506603"/>
    <lineage>
        <taxon>Viruses</taxon>
        <taxon>Varidnaviria</taxon>
        <taxon>Bamfordvirae</taxon>
        <taxon>Nucleocytoviricota</taxon>
        <taxon>Megaviricetes</taxon>
        <taxon>Pimascovirales</taxon>
        <taxon>Pimascovirales incertae sedis</taxon>
        <taxon>Marseilleviridae</taxon>
    </lineage>
</organism>
<dbReference type="PANTHER" id="PTHR12341:SF7">
    <property type="entry name" value="5'-3' EXORIBONUCLEASE 1"/>
    <property type="match status" value="1"/>
</dbReference>
<evidence type="ECO:0000256" key="1">
    <source>
        <dbReference type="ARBA" id="ARBA00022722"/>
    </source>
</evidence>
<evidence type="ECO:0000313" key="7">
    <source>
        <dbReference type="EMBL" id="QBK86612.1"/>
    </source>
</evidence>